<sequence>MHFTRALIYGQVRLAETQTRSAGAPKPAVAQ</sequence>
<comment type="caution">
    <text evidence="1">The sequence shown here is derived from an EMBL/GenBank/DDBJ whole genome shotgun (WGS) entry which is preliminary data.</text>
</comment>
<proteinExistence type="predicted"/>
<name>A0A7Y0F323_9BIFI</name>
<accession>A0A7Y0F323</accession>
<organism evidence="1 2">
    <name type="scientific">Bifidobacterium moraviense</name>
    <dbReference type="NCBI Taxonomy" id="2675323"/>
    <lineage>
        <taxon>Bacteria</taxon>
        <taxon>Bacillati</taxon>
        <taxon>Actinomycetota</taxon>
        <taxon>Actinomycetes</taxon>
        <taxon>Bifidobacteriales</taxon>
        <taxon>Bifidobacteriaceae</taxon>
        <taxon>Bifidobacterium</taxon>
    </lineage>
</organism>
<reference evidence="1 2" key="1">
    <citation type="submission" date="2020-02" db="EMBL/GenBank/DDBJ databases">
        <title>Characterization of phylogenetic diversity of novel bifidobacterial species isolated in Czech ZOOs.</title>
        <authorList>
            <person name="Lugli G.A."/>
            <person name="Vera N.B."/>
            <person name="Ventura M."/>
        </authorList>
    </citation>
    <scope>NUCLEOTIDE SEQUENCE [LARGE SCALE GENOMIC DNA]</scope>
    <source>
        <strain evidence="1 2">DSM 109958</strain>
    </source>
</reference>
<dbReference type="AlphaFoldDB" id="A0A7Y0F323"/>
<protein>
    <submittedName>
        <fullName evidence="1">Uncharacterized protein</fullName>
    </submittedName>
</protein>
<gene>
    <name evidence="1" type="ORF">G1C96_1692</name>
</gene>
<evidence type="ECO:0000313" key="2">
    <source>
        <dbReference type="Proteomes" id="UP000588277"/>
    </source>
</evidence>
<keyword evidence="2" id="KW-1185">Reference proteome</keyword>
<dbReference type="EMBL" id="JAAIIH010000016">
    <property type="protein sequence ID" value="NMN01109.1"/>
    <property type="molecule type" value="Genomic_DNA"/>
</dbReference>
<dbReference type="Proteomes" id="UP000588277">
    <property type="component" value="Unassembled WGS sequence"/>
</dbReference>
<evidence type="ECO:0000313" key="1">
    <source>
        <dbReference type="EMBL" id="NMN01109.1"/>
    </source>
</evidence>